<evidence type="ECO:0000313" key="2">
    <source>
        <dbReference type="Proteomes" id="UP000006786"/>
    </source>
</evidence>
<evidence type="ECO:0008006" key="3">
    <source>
        <dbReference type="Google" id="ProtNLM"/>
    </source>
</evidence>
<dbReference type="RefSeq" id="WP_008593893.1">
    <property type="nucleotide sequence ID" value="NZ_AMRM01000002.1"/>
</dbReference>
<dbReference type="EMBL" id="AMRM01000002">
    <property type="protein sequence ID" value="EKF20652.1"/>
    <property type="molecule type" value="Genomic_DNA"/>
</dbReference>
<dbReference type="eggNOG" id="COG1321">
    <property type="taxonomic scope" value="Bacteria"/>
</dbReference>
<dbReference type="Proteomes" id="UP000006786">
    <property type="component" value="Unassembled WGS sequence"/>
</dbReference>
<dbReference type="AlphaFoldDB" id="K2MTJ4"/>
<protein>
    <recommendedName>
        <fullName evidence="3">ASCH domain-containing protein</fullName>
    </recommendedName>
</protein>
<dbReference type="STRING" id="391937.NA2_02669"/>
<name>K2MTJ4_9HYPH</name>
<keyword evidence="2" id="KW-1185">Reference proteome</keyword>
<evidence type="ECO:0000313" key="1">
    <source>
        <dbReference type="EMBL" id="EKF20652.1"/>
    </source>
</evidence>
<comment type="caution">
    <text evidence="1">The sequence shown here is derived from an EMBL/GenBank/DDBJ whole genome shotgun (WGS) entry which is preliminary data.</text>
</comment>
<proteinExistence type="predicted"/>
<organism evidence="1 2">
    <name type="scientific">Nitratireductor pacificus pht-3B</name>
    <dbReference type="NCBI Taxonomy" id="391937"/>
    <lineage>
        <taxon>Bacteria</taxon>
        <taxon>Pseudomonadati</taxon>
        <taxon>Pseudomonadota</taxon>
        <taxon>Alphaproteobacteria</taxon>
        <taxon>Hyphomicrobiales</taxon>
        <taxon>Phyllobacteriaceae</taxon>
        <taxon>Nitratireductor</taxon>
    </lineage>
</organism>
<sequence>MQFKRAVLEGIASGEITLAFRRWKKPTIMAGSRLRTALGVVRISGVAPVAETQLDEPMAKNAGFPSLAALKDDLRDGAERSLYRIDIDGIEADGRVSLRQDDELDADALAALAQRLARWDAAAGSEGYHLGILARIAEAPASAAALLAEGLGVEKLKFKRDVRKLKELGLTESLDTGYRLSPRGEKALRLLGGDRS</sequence>
<accession>K2MTJ4</accession>
<reference evidence="1 2" key="1">
    <citation type="journal article" date="2012" name="J. Bacteriol.">
        <title>Genome Sequence of Nitratireductor pacificus Type Strain pht-3B.</title>
        <authorList>
            <person name="Lai Q."/>
            <person name="Li G."/>
            <person name="Shao Z."/>
        </authorList>
    </citation>
    <scope>NUCLEOTIDE SEQUENCE [LARGE SCALE GENOMIC DNA]</scope>
    <source>
        <strain evidence="2">pht-3B</strain>
    </source>
</reference>
<dbReference type="PATRIC" id="fig|391937.3.peg.554"/>
<gene>
    <name evidence="1" type="ORF">NA2_02669</name>
</gene>